<dbReference type="NCBIfam" id="TIGR01543">
    <property type="entry name" value="proheadase_HK97"/>
    <property type="match status" value="1"/>
</dbReference>
<evidence type="ECO:0000256" key="3">
    <source>
        <dbReference type="ARBA" id="ARBA00022801"/>
    </source>
</evidence>
<evidence type="ECO:0000259" key="4">
    <source>
        <dbReference type="Pfam" id="PF04586"/>
    </source>
</evidence>
<protein>
    <recommendedName>
        <fullName evidence="4">Prohead serine protease domain-containing protein</fullName>
    </recommendedName>
</protein>
<dbReference type="EMBL" id="FNIT01000001">
    <property type="protein sequence ID" value="SDN59843.1"/>
    <property type="molecule type" value="Genomic_DNA"/>
</dbReference>
<evidence type="ECO:0000256" key="2">
    <source>
        <dbReference type="ARBA" id="ARBA00022670"/>
    </source>
</evidence>
<reference evidence="5 6" key="1">
    <citation type="submission" date="2016-10" db="EMBL/GenBank/DDBJ databases">
        <authorList>
            <person name="de Groot N.N."/>
        </authorList>
    </citation>
    <scope>NUCLEOTIDE SEQUENCE [LARGE SCALE GENOMIC DNA]</scope>
    <source>
        <strain evidence="6">L7-484,KACC 16230,DSM 25025</strain>
    </source>
</reference>
<dbReference type="SUPFAM" id="SSF50789">
    <property type="entry name" value="Herpes virus serine proteinase, assemblin"/>
    <property type="match status" value="1"/>
</dbReference>
<dbReference type="InterPro" id="IPR054613">
    <property type="entry name" value="Peptidase_S78_dom"/>
</dbReference>
<accession>A0A1H0CPT6</accession>
<dbReference type="GO" id="GO:0008233">
    <property type="term" value="F:peptidase activity"/>
    <property type="evidence" value="ECO:0007669"/>
    <property type="project" value="UniProtKB-KW"/>
</dbReference>
<keyword evidence="1" id="KW-1188">Viral release from host cell</keyword>
<sequence length="176" mass="19288">MNPARLESDGTVRGYASLFERPDSGGDRVERGAFRRSLAQRGAAGVRMLWQHDPARPIGIWTRLTEDAVGLFAEGRLALASGAGREAFELVRAGAIDGLSIGFHTRRALPLRDGRARRSLVELDLWEISIVTFPMQEAARVTQTRSAARPARDLSVRLVEAARRLLLPPAAPLALR</sequence>
<evidence type="ECO:0000313" key="5">
    <source>
        <dbReference type="EMBL" id="SDN59843.1"/>
    </source>
</evidence>
<keyword evidence="6" id="KW-1185">Reference proteome</keyword>
<dbReference type="Pfam" id="PF04586">
    <property type="entry name" value="Peptidase_S78"/>
    <property type="match status" value="1"/>
</dbReference>
<evidence type="ECO:0000256" key="1">
    <source>
        <dbReference type="ARBA" id="ARBA00022612"/>
    </source>
</evidence>
<gene>
    <name evidence="5" type="ORF">SAMN05192530_101403</name>
</gene>
<dbReference type="AlphaFoldDB" id="A0A1H0CPT6"/>
<dbReference type="STRING" id="1166073.SAMN05192530_101403"/>
<keyword evidence="2" id="KW-0645">Protease</keyword>
<organism evidence="5 6">
    <name type="scientific">Aureimonas jatrophae</name>
    <dbReference type="NCBI Taxonomy" id="1166073"/>
    <lineage>
        <taxon>Bacteria</taxon>
        <taxon>Pseudomonadati</taxon>
        <taxon>Pseudomonadota</taxon>
        <taxon>Alphaproteobacteria</taxon>
        <taxon>Hyphomicrobiales</taxon>
        <taxon>Aurantimonadaceae</taxon>
        <taxon>Aureimonas</taxon>
    </lineage>
</organism>
<feature type="domain" description="Prohead serine protease" evidence="4">
    <location>
        <begin position="10"/>
        <end position="146"/>
    </location>
</feature>
<dbReference type="RefSeq" id="WP_244519439.1">
    <property type="nucleotide sequence ID" value="NZ_FNIT01000001.1"/>
</dbReference>
<dbReference type="InterPro" id="IPR006433">
    <property type="entry name" value="Prohead_protease"/>
</dbReference>
<evidence type="ECO:0000313" key="6">
    <source>
        <dbReference type="Proteomes" id="UP000198793"/>
    </source>
</evidence>
<dbReference type="GO" id="GO:0006508">
    <property type="term" value="P:proteolysis"/>
    <property type="evidence" value="ECO:0007669"/>
    <property type="project" value="UniProtKB-KW"/>
</dbReference>
<proteinExistence type="predicted"/>
<keyword evidence="3" id="KW-0378">Hydrolase</keyword>
<name>A0A1H0CPT6_9HYPH</name>
<dbReference type="Proteomes" id="UP000198793">
    <property type="component" value="Unassembled WGS sequence"/>
</dbReference>